<sequence>MEGASQTGQATMVAKGNTRKRKNKNDGGPQPKKPKTYNLPKGFLKEVVNVPFDILCEIFKHLLPTDLLSLGRVSRSFRQLVKSPEFKSVWIESRSRWIPNPPECPEGINEPMFAELAFGAGCLACNRKASRTLRVWQARTRLCTGCVAATFASATFLECLKLPPDIRDMVPTVDVYSRSRAYVGDARVWAEEYHSLKTAHDKDQWERAKLQHLLTLKEHERRCDDWVRKFKGRMAEETWAEENDRKSEIIEMAKADGWEGEILKTRNKTLPYTSHLQKICQKPLTDASVKRARKEINNIMGELQEKRLVAEKKKLLRARMKRLRWEYKEVTERQWKGEGKPPPSVADVFLVPHIRSVVLDTDAEGSIADEEFFTEDTFPIIVEEARAIAREKLFQVIREGYEKMSEGNTVDPVSVLNLATTMFSIKDQPGTFTLTKATDHKTPIKEPEDMQKLDVVEKLALDVFYYGPWNALGTITFDIQGHQIVSALIKMCGLDPLTTTEEELSSVDPIFECLACNSMSEGRMMLRWAGAASHFKSNARHRLNYISKTLKVCTGEDLQKAKQVFEEADERMAYAKNTRMRCKYCPSYGEIHFMRRHLFEEHNVSYPKDKDWTFFDSPPWPKAEECRMWPPHRHSPYVAPGPVRRRAV</sequence>
<evidence type="ECO:0000256" key="1">
    <source>
        <dbReference type="SAM" id="Coils"/>
    </source>
</evidence>
<feature type="coiled-coil region" evidence="1">
    <location>
        <begin position="289"/>
        <end position="333"/>
    </location>
</feature>
<dbReference type="InterPro" id="IPR036047">
    <property type="entry name" value="F-box-like_dom_sf"/>
</dbReference>
<reference evidence="4 5" key="1">
    <citation type="journal article" date="2018" name="Evol. Lett.">
        <title>Horizontal gene cluster transfer increased hallucinogenic mushroom diversity.</title>
        <authorList>
            <person name="Reynolds H.T."/>
            <person name="Vijayakumar V."/>
            <person name="Gluck-Thaler E."/>
            <person name="Korotkin H.B."/>
            <person name="Matheny P.B."/>
            <person name="Slot J.C."/>
        </authorList>
    </citation>
    <scope>NUCLEOTIDE SEQUENCE [LARGE SCALE GENOMIC DNA]</scope>
    <source>
        <strain evidence="4 5">2629</strain>
    </source>
</reference>
<dbReference type="PROSITE" id="PS50181">
    <property type="entry name" value="FBOX"/>
    <property type="match status" value="1"/>
</dbReference>
<feature type="compositionally biased region" description="Polar residues" evidence="2">
    <location>
        <begin position="1"/>
        <end position="10"/>
    </location>
</feature>
<dbReference type="CDD" id="cd09917">
    <property type="entry name" value="F-box_SF"/>
    <property type="match status" value="1"/>
</dbReference>
<keyword evidence="5" id="KW-1185">Reference proteome</keyword>
<dbReference type="STRING" id="181874.A0A409WBU0"/>
<dbReference type="InParanoid" id="A0A409WBU0"/>
<dbReference type="Proteomes" id="UP000284842">
    <property type="component" value="Unassembled WGS sequence"/>
</dbReference>
<proteinExistence type="predicted"/>
<dbReference type="SUPFAM" id="SSF81383">
    <property type="entry name" value="F-box domain"/>
    <property type="match status" value="1"/>
</dbReference>
<dbReference type="Gene3D" id="1.20.1280.50">
    <property type="match status" value="1"/>
</dbReference>
<organism evidence="4 5">
    <name type="scientific">Panaeolus cyanescens</name>
    <dbReference type="NCBI Taxonomy" id="181874"/>
    <lineage>
        <taxon>Eukaryota</taxon>
        <taxon>Fungi</taxon>
        <taxon>Dikarya</taxon>
        <taxon>Basidiomycota</taxon>
        <taxon>Agaricomycotina</taxon>
        <taxon>Agaricomycetes</taxon>
        <taxon>Agaricomycetidae</taxon>
        <taxon>Agaricales</taxon>
        <taxon>Agaricineae</taxon>
        <taxon>Galeropsidaceae</taxon>
        <taxon>Panaeolus</taxon>
    </lineage>
</organism>
<evidence type="ECO:0000256" key="2">
    <source>
        <dbReference type="SAM" id="MobiDB-lite"/>
    </source>
</evidence>
<keyword evidence="1" id="KW-0175">Coiled coil</keyword>
<gene>
    <name evidence="4" type="ORF">CVT24_002497</name>
</gene>
<dbReference type="InterPro" id="IPR001810">
    <property type="entry name" value="F-box_dom"/>
</dbReference>
<comment type="caution">
    <text evidence="4">The sequence shown here is derived from an EMBL/GenBank/DDBJ whole genome shotgun (WGS) entry which is preliminary data.</text>
</comment>
<evidence type="ECO:0000259" key="3">
    <source>
        <dbReference type="PROSITE" id="PS50181"/>
    </source>
</evidence>
<dbReference type="SMART" id="SM00256">
    <property type="entry name" value="FBOX"/>
    <property type="match status" value="1"/>
</dbReference>
<evidence type="ECO:0000313" key="4">
    <source>
        <dbReference type="EMBL" id="PPQ75930.1"/>
    </source>
</evidence>
<dbReference type="EMBL" id="NHTK01005626">
    <property type="protein sequence ID" value="PPQ75930.1"/>
    <property type="molecule type" value="Genomic_DNA"/>
</dbReference>
<dbReference type="Pfam" id="PF00646">
    <property type="entry name" value="F-box"/>
    <property type="match status" value="1"/>
</dbReference>
<feature type="region of interest" description="Disordered" evidence="2">
    <location>
        <begin position="1"/>
        <end position="38"/>
    </location>
</feature>
<accession>A0A409WBU0</accession>
<feature type="domain" description="F-box" evidence="3">
    <location>
        <begin position="44"/>
        <end position="93"/>
    </location>
</feature>
<evidence type="ECO:0000313" key="5">
    <source>
        <dbReference type="Proteomes" id="UP000284842"/>
    </source>
</evidence>
<protein>
    <recommendedName>
        <fullName evidence="3">F-box domain-containing protein</fullName>
    </recommendedName>
</protein>
<name>A0A409WBU0_9AGAR</name>
<dbReference type="OrthoDB" id="2322499at2759"/>
<dbReference type="AlphaFoldDB" id="A0A409WBU0"/>